<dbReference type="HOGENOM" id="CLU_2344006_0_0_4"/>
<evidence type="ECO:0000256" key="1">
    <source>
        <dbReference type="SAM" id="MobiDB-lite"/>
    </source>
</evidence>
<evidence type="ECO:0000313" key="3">
    <source>
        <dbReference type="Proteomes" id="UP000003973"/>
    </source>
</evidence>
<evidence type="ECO:0000313" key="2">
    <source>
        <dbReference type="EMBL" id="EEO27926.2"/>
    </source>
</evidence>
<organism evidence="2 3">
    <name type="scientific">Oxalobacter paraformigenes</name>
    <dbReference type="NCBI Taxonomy" id="556268"/>
    <lineage>
        <taxon>Bacteria</taxon>
        <taxon>Pseudomonadati</taxon>
        <taxon>Pseudomonadota</taxon>
        <taxon>Betaproteobacteria</taxon>
        <taxon>Burkholderiales</taxon>
        <taxon>Oxalobacteraceae</taxon>
        <taxon>Oxalobacter</taxon>
    </lineage>
</organism>
<reference evidence="2" key="1">
    <citation type="submission" date="2011-10" db="EMBL/GenBank/DDBJ databases">
        <title>The Genome Sequence of Oxalobacter formigenes HOxBLS.</title>
        <authorList>
            <consortium name="The Broad Institute Genome Sequencing Platform"/>
            <person name="Earl A."/>
            <person name="Ward D."/>
            <person name="Feldgarden M."/>
            <person name="Gevers D."/>
            <person name="Allison M.J."/>
            <person name="Humphrey S."/>
            <person name="Young S.K."/>
            <person name="Zeng Q."/>
            <person name="Gargeya S."/>
            <person name="Fitzgerald M."/>
            <person name="Haas B."/>
            <person name="Abouelleil A."/>
            <person name="Alvarado L."/>
            <person name="Arachchi H.M."/>
            <person name="Berlin A."/>
            <person name="Brown A."/>
            <person name="Chapman S.B."/>
            <person name="Chen Z."/>
            <person name="Dunbar C."/>
            <person name="Freedman E."/>
            <person name="Gearin G."/>
            <person name="Goldberg J."/>
            <person name="Griggs A."/>
            <person name="Gujja S."/>
            <person name="Heiman D."/>
            <person name="Howarth C."/>
            <person name="Larson L."/>
            <person name="Lui A."/>
            <person name="MacDonald P.J.P."/>
            <person name="Montmayeur A."/>
            <person name="Murphy C."/>
            <person name="Neiman D."/>
            <person name="Pearson M."/>
            <person name="Priest M."/>
            <person name="Roberts A."/>
            <person name="Saif S."/>
            <person name="Shea T."/>
            <person name="Shenoy N."/>
            <person name="Sisk P."/>
            <person name="Stolte C."/>
            <person name="Sykes S."/>
            <person name="Wortman J."/>
            <person name="Nusbaum C."/>
            <person name="Birren B."/>
        </authorList>
    </citation>
    <scope>NUCLEOTIDE SEQUENCE [LARGE SCALE GENOMIC DNA]</scope>
    <source>
        <strain evidence="2">HOxBLS</strain>
    </source>
</reference>
<accession>C3X3Z0</accession>
<dbReference type="EMBL" id="ACDP02000011">
    <property type="protein sequence ID" value="EEO27926.2"/>
    <property type="molecule type" value="Genomic_DNA"/>
</dbReference>
<comment type="caution">
    <text evidence="2">The sequence shown here is derived from an EMBL/GenBank/DDBJ whole genome shotgun (WGS) entry which is preliminary data.</text>
</comment>
<name>C3X3Z0_9BURK</name>
<protein>
    <submittedName>
        <fullName evidence="2">Uncharacterized protein</fullName>
    </submittedName>
</protein>
<dbReference type="Proteomes" id="UP000003973">
    <property type="component" value="Unassembled WGS sequence"/>
</dbReference>
<dbReference type="AlphaFoldDB" id="C3X3Z0"/>
<sequence length="97" mass="10555">MKAAGYVLKQLQFTGKKVFYTCLFSFFLLPCFPGGDDARQSAGIPLICLELSFSRRPLFPLPSLRNAASQSPALSPENNVPDGKKTAIPLSAGWHDP</sequence>
<keyword evidence="3" id="KW-1185">Reference proteome</keyword>
<proteinExistence type="predicted"/>
<feature type="compositionally biased region" description="Polar residues" evidence="1">
    <location>
        <begin position="67"/>
        <end position="78"/>
    </location>
</feature>
<feature type="region of interest" description="Disordered" evidence="1">
    <location>
        <begin position="67"/>
        <end position="97"/>
    </location>
</feature>
<gene>
    <name evidence="2" type="ORF">OFAG_01079</name>
</gene>